<reference evidence="4" key="1">
    <citation type="submission" date="2021-01" db="EMBL/GenBank/DDBJ databases">
        <title>Whole genome shotgun sequence of Spirilliplanes yamanashiensis NBRC 15828.</title>
        <authorList>
            <person name="Komaki H."/>
            <person name="Tamura T."/>
        </authorList>
    </citation>
    <scope>NUCLEOTIDE SEQUENCE</scope>
    <source>
        <strain evidence="4">NBRC 15828</strain>
    </source>
</reference>
<dbReference type="AlphaFoldDB" id="A0A8J3Y846"/>
<proteinExistence type="predicted"/>
<keyword evidence="2" id="KW-1133">Transmembrane helix</keyword>
<keyword evidence="5" id="KW-1185">Reference proteome</keyword>
<evidence type="ECO:0000256" key="3">
    <source>
        <dbReference type="SAM" id="SignalP"/>
    </source>
</evidence>
<evidence type="ECO:0000313" key="4">
    <source>
        <dbReference type="EMBL" id="GIJ03618.1"/>
    </source>
</evidence>
<keyword evidence="2" id="KW-0812">Transmembrane</keyword>
<organism evidence="4 5">
    <name type="scientific">Spirilliplanes yamanashiensis</name>
    <dbReference type="NCBI Taxonomy" id="42233"/>
    <lineage>
        <taxon>Bacteria</taxon>
        <taxon>Bacillati</taxon>
        <taxon>Actinomycetota</taxon>
        <taxon>Actinomycetes</taxon>
        <taxon>Micromonosporales</taxon>
        <taxon>Micromonosporaceae</taxon>
        <taxon>Spirilliplanes</taxon>
    </lineage>
</organism>
<feature type="signal peptide" evidence="3">
    <location>
        <begin position="1"/>
        <end position="29"/>
    </location>
</feature>
<accession>A0A8J3Y846</accession>
<evidence type="ECO:0000313" key="5">
    <source>
        <dbReference type="Proteomes" id="UP000652013"/>
    </source>
</evidence>
<feature type="transmembrane region" description="Helical" evidence="2">
    <location>
        <begin position="218"/>
        <end position="240"/>
    </location>
</feature>
<sequence>MILRTLTRVSAAALLTAGVVASAASPALAAPKEADIKVTVSGLPLDSREPAKAATFKVTNKTSKRIDNVLVKFDFTQLDLTRVSNQLGIPGNQGCETVEGTLVYVCDYGPLARNGSMEEQLPLYAVEGVPAGPAGSVHLEVSFGGRDTHDEDNSIEVPIEIVGPPAPTPTVTPTATPTATPTGTPTAQPTVSPSVTPTPGDGGTGGGDGGGLPVTGPAAIGIGVAGAAAIALGVFLFVVARRRKTRLVTPDDIA</sequence>
<dbReference type="RefSeq" id="WP_203938885.1">
    <property type="nucleotide sequence ID" value="NZ_BAAAGJ010000022.1"/>
</dbReference>
<feature type="compositionally biased region" description="Gly residues" evidence="1">
    <location>
        <begin position="200"/>
        <end position="211"/>
    </location>
</feature>
<evidence type="ECO:0000256" key="2">
    <source>
        <dbReference type="SAM" id="Phobius"/>
    </source>
</evidence>
<dbReference type="EMBL" id="BOOY01000022">
    <property type="protein sequence ID" value="GIJ03618.1"/>
    <property type="molecule type" value="Genomic_DNA"/>
</dbReference>
<protein>
    <recommendedName>
        <fullName evidence="6">LPXTG-motif cell wall anchor domain-containing protein</fullName>
    </recommendedName>
</protein>
<feature type="chain" id="PRO_5035217551" description="LPXTG-motif cell wall anchor domain-containing protein" evidence="3">
    <location>
        <begin position="30"/>
        <end position="254"/>
    </location>
</feature>
<feature type="compositionally biased region" description="Low complexity" evidence="1">
    <location>
        <begin position="171"/>
        <end position="199"/>
    </location>
</feature>
<evidence type="ECO:0000256" key="1">
    <source>
        <dbReference type="SAM" id="MobiDB-lite"/>
    </source>
</evidence>
<dbReference type="Proteomes" id="UP000652013">
    <property type="component" value="Unassembled WGS sequence"/>
</dbReference>
<feature type="region of interest" description="Disordered" evidence="1">
    <location>
        <begin position="159"/>
        <end position="211"/>
    </location>
</feature>
<keyword evidence="2" id="KW-0472">Membrane</keyword>
<name>A0A8J3Y846_9ACTN</name>
<keyword evidence="3" id="KW-0732">Signal</keyword>
<comment type="caution">
    <text evidence="4">The sequence shown here is derived from an EMBL/GenBank/DDBJ whole genome shotgun (WGS) entry which is preliminary data.</text>
</comment>
<gene>
    <name evidence="4" type="ORF">Sya03_29700</name>
</gene>
<evidence type="ECO:0008006" key="6">
    <source>
        <dbReference type="Google" id="ProtNLM"/>
    </source>
</evidence>